<reference evidence="8 9" key="1">
    <citation type="journal article" date="2021" name="Elife">
        <title>Chloroplast acquisition without the gene transfer in kleptoplastic sea slugs, Plakobranchus ocellatus.</title>
        <authorList>
            <person name="Maeda T."/>
            <person name="Takahashi S."/>
            <person name="Yoshida T."/>
            <person name="Shimamura S."/>
            <person name="Takaki Y."/>
            <person name="Nagai Y."/>
            <person name="Toyoda A."/>
            <person name="Suzuki Y."/>
            <person name="Arimoto A."/>
            <person name="Ishii H."/>
            <person name="Satoh N."/>
            <person name="Nishiyama T."/>
            <person name="Hasebe M."/>
            <person name="Maruyama T."/>
            <person name="Minagawa J."/>
            <person name="Obokata J."/>
            <person name="Shigenobu S."/>
        </authorList>
    </citation>
    <scope>NUCLEOTIDE SEQUENCE [LARGE SCALE GENOMIC DNA]</scope>
</reference>
<gene>
    <name evidence="8" type="ORF">ElyMa_000762100</name>
</gene>
<keyword evidence="2 5" id="KW-0812">Transmembrane</keyword>
<dbReference type="InterPro" id="IPR052954">
    <property type="entry name" value="GPCR-Ligand_Int"/>
</dbReference>
<dbReference type="PROSITE" id="PS50262">
    <property type="entry name" value="G_PROTEIN_RECEP_F1_2"/>
    <property type="match status" value="1"/>
</dbReference>
<sequence length="173" mass="20320">MLTVVAYHVIFLIIIYADPGPPYDDYTTKKLTFYLASLYAVPYSAVFFIVVMTTTFLVIQLRRTRQWRREAANQSNKNKDKETVIVRTIIAINFLFIFCSLPTVGHILGSIMVPSYEKNDPYWNTLLDLIYSFGYIFHAISSSVNICFYYKMSSRFRQVFSKCFRFRQKTLCE</sequence>
<evidence type="ECO:0000256" key="4">
    <source>
        <dbReference type="ARBA" id="ARBA00023136"/>
    </source>
</evidence>
<dbReference type="EMBL" id="BMAT01001553">
    <property type="protein sequence ID" value="GFR88096.1"/>
    <property type="molecule type" value="Genomic_DNA"/>
</dbReference>
<feature type="signal peptide" evidence="6">
    <location>
        <begin position="1"/>
        <end position="17"/>
    </location>
</feature>
<evidence type="ECO:0000313" key="9">
    <source>
        <dbReference type="Proteomes" id="UP000762676"/>
    </source>
</evidence>
<comment type="subcellular location">
    <subcellularLocation>
        <location evidence="1">Membrane</location>
    </subcellularLocation>
</comment>
<feature type="transmembrane region" description="Helical" evidence="5">
    <location>
        <begin position="84"/>
        <end position="109"/>
    </location>
</feature>
<evidence type="ECO:0000256" key="3">
    <source>
        <dbReference type="ARBA" id="ARBA00022989"/>
    </source>
</evidence>
<keyword evidence="9" id="KW-1185">Reference proteome</keyword>
<evidence type="ECO:0000256" key="6">
    <source>
        <dbReference type="SAM" id="SignalP"/>
    </source>
</evidence>
<dbReference type="InterPro" id="IPR019427">
    <property type="entry name" value="7TM_GPCR_serpentine_rcpt_Srw"/>
</dbReference>
<evidence type="ECO:0000256" key="2">
    <source>
        <dbReference type="ARBA" id="ARBA00022692"/>
    </source>
</evidence>
<name>A0AAV4GSP6_9GAST</name>
<dbReference type="AlphaFoldDB" id="A0AAV4GSP6"/>
<dbReference type="Gene3D" id="1.20.1070.10">
    <property type="entry name" value="Rhodopsin 7-helix transmembrane proteins"/>
    <property type="match status" value="1"/>
</dbReference>
<comment type="caution">
    <text evidence="8">The sequence shown here is derived from an EMBL/GenBank/DDBJ whole genome shotgun (WGS) entry which is preliminary data.</text>
</comment>
<dbReference type="SUPFAM" id="SSF81321">
    <property type="entry name" value="Family A G protein-coupled receptor-like"/>
    <property type="match status" value="1"/>
</dbReference>
<dbReference type="Proteomes" id="UP000762676">
    <property type="component" value="Unassembled WGS sequence"/>
</dbReference>
<feature type="transmembrane region" description="Helical" evidence="5">
    <location>
        <begin position="33"/>
        <end position="59"/>
    </location>
</feature>
<dbReference type="InterPro" id="IPR017452">
    <property type="entry name" value="GPCR_Rhodpsn_7TM"/>
</dbReference>
<feature type="domain" description="G-protein coupled receptors family 1 profile" evidence="7">
    <location>
        <begin position="1"/>
        <end position="149"/>
    </location>
</feature>
<feature type="chain" id="PRO_5043864878" evidence="6">
    <location>
        <begin position="18"/>
        <end position="173"/>
    </location>
</feature>
<proteinExistence type="predicted"/>
<keyword evidence="4 5" id="KW-0472">Membrane</keyword>
<dbReference type="PANTHER" id="PTHR46641:SF2">
    <property type="entry name" value="FMRFAMIDE RECEPTOR"/>
    <property type="match status" value="1"/>
</dbReference>
<evidence type="ECO:0000259" key="7">
    <source>
        <dbReference type="PROSITE" id="PS50262"/>
    </source>
</evidence>
<feature type="transmembrane region" description="Helical" evidence="5">
    <location>
        <begin position="129"/>
        <end position="150"/>
    </location>
</feature>
<evidence type="ECO:0000256" key="1">
    <source>
        <dbReference type="ARBA" id="ARBA00004370"/>
    </source>
</evidence>
<dbReference type="PANTHER" id="PTHR46641">
    <property type="entry name" value="FMRFAMIDE RECEPTOR-RELATED"/>
    <property type="match status" value="1"/>
</dbReference>
<protein>
    <submittedName>
        <fullName evidence="8">Chemosensory receptor A</fullName>
    </submittedName>
</protein>
<evidence type="ECO:0000256" key="5">
    <source>
        <dbReference type="SAM" id="Phobius"/>
    </source>
</evidence>
<keyword evidence="6" id="KW-0732">Signal</keyword>
<keyword evidence="8" id="KW-0675">Receptor</keyword>
<accession>A0AAV4GSP6</accession>
<dbReference type="GO" id="GO:0008528">
    <property type="term" value="F:G protein-coupled peptide receptor activity"/>
    <property type="evidence" value="ECO:0007669"/>
    <property type="project" value="InterPro"/>
</dbReference>
<organism evidence="8 9">
    <name type="scientific">Elysia marginata</name>
    <dbReference type="NCBI Taxonomy" id="1093978"/>
    <lineage>
        <taxon>Eukaryota</taxon>
        <taxon>Metazoa</taxon>
        <taxon>Spiralia</taxon>
        <taxon>Lophotrochozoa</taxon>
        <taxon>Mollusca</taxon>
        <taxon>Gastropoda</taxon>
        <taxon>Heterobranchia</taxon>
        <taxon>Euthyneura</taxon>
        <taxon>Panpulmonata</taxon>
        <taxon>Sacoglossa</taxon>
        <taxon>Placobranchoidea</taxon>
        <taxon>Plakobranchidae</taxon>
        <taxon>Elysia</taxon>
    </lineage>
</organism>
<dbReference type="Pfam" id="PF10324">
    <property type="entry name" value="7TM_GPCR_Srw"/>
    <property type="match status" value="1"/>
</dbReference>
<evidence type="ECO:0000313" key="8">
    <source>
        <dbReference type="EMBL" id="GFR88096.1"/>
    </source>
</evidence>
<dbReference type="GO" id="GO:0016020">
    <property type="term" value="C:membrane"/>
    <property type="evidence" value="ECO:0007669"/>
    <property type="project" value="UniProtKB-SubCell"/>
</dbReference>
<keyword evidence="3 5" id="KW-1133">Transmembrane helix</keyword>